<proteinExistence type="predicted"/>
<feature type="transmembrane region" description="Helical" evidence="1">
    <location>
        <begin position="39"/>
        <end position="58"/>
    </location>
</feature>
<protein>
    <submittedName>
        <fullName evidence="3">Uncharacterized protein LOC106809513</fullName>
    </submittedName>
</protein>
<name>A0ABM1E7C2_PRICU</name>
<feature type="transmembrane region" description="Helical" evidence="1">
    <location>
        <begin position="6"/>
        <end position="27"/>
    </location>
</feature>
<dbReference type="GeneID" id="106809513"/>
<evidence type="ECO:0000313" key="3">
    <source>
        <dbReference type="RefSeq" id="XP_014668093.1"/>
    </source>
</evidence>
<sequence>MWWFLLYQLLLLITGFLTPGIVIALIVEGMVVVQEMFRAAKALTAFYVILSFVAMLGAVGTLCYASAVTPSAFLLWGYSLVHYRHPTPSRGLEQRDSSAHGHLCHRSAVLLCRLPHLRSLQDGRHLLGNTKSLVTEQPKVPVRKTPLPADRK</sequence>
<dbReference type="RefSeq" id="XP_014668093.1">
    <property type="nucleotide sequence ID" value="XM_014812607.1"/>
</dbReference>
<accession>A0ABM1E7C2</accession>
<keyword evidence="1" id="KW-0812">Transmembrane</keyword>
<evidence type="ECO:0000313" key="2">
    <source>
        <dbReference type="Proteomes" id="UP000695022"/>
    </source>
</evidence>
<keyword evidence="1" id="KW-0472">Membrane</keyword>
<keyword evidence="1" id="KW-1133">Transmembrane helix</keyword>
<evidence type="ECO:0000256" key="1">
    <source>
        <dbReference type="SAM" id="Phobius"/>
    </source>
</evidence>
<keyword evidence="2" id="KW-1185">Reference proteome</keyword>
<organism evidence="2 3">
    <name type="scientific">Priapulus caudatus</name>
    <name type="common">Priapulid worm</name>
    <dbReference type="NCBI Taxonomy" id="37621"/>
    <lineage>
        <taxon>Eukaryota</taxon>
        <taxon>Metazoa</taxon>
        <taxon>Ecdysozoa</taxon>
        <taxon>Scalidophora</taxon>
        <taxon>Priapulida</taxon>
        <taxon>Priapulimorpha</taxon>
        <taxon>Priapulimorphida</taxon>
        <taxon>Priapulidae</taxon>
        <taxon>Priapulus</taxon>
    </lineage>
</organism>
<reference evidence="3" key="1">
    <citation type="submission" date="2025-08" db="UniProtKB">
        <authorList>
            <consortium name="RefSeq"/>
        </authorList>
    </citation>
    <scope>IDENTIFICATION</scope>
</reference>
<dbReference type="Proteomes" id="UP000695022">
    <property type="component" value="Unplaced"/>
</dbReference>
<gene>
    <name evidence="3" type="primary">LOC106809513</name>
</gene>